<accession>A0ABQ9Z291</accession>
<proteinExistence type="predicted"/>
<reference evidence="1 2" key="1">
    <citation type="journal article" date="2023" name="Nucleic Acids Res.">
        <title>The hologenome of Daphnia magna reveals possible DNA methylation and microbiome-mediated evolution of the host genome.</title>
        <authorList>
            <person name="Chaturvedi A."/>
            <person name="Li X."/>
            <person name="Dhandapani V."/>
            <person name="Marshall H."/>
            <person name="Kissane S."/>
            <person name="Cuenca-Cambronero M."/>
            <person name="Asole G."/>
            <person name="Calvet F."/>
            <person name="Ruiz-Romero M."/>
            <person name="Marangio P."/>
            <person name="Guigo R."/>
            <person name="Rago D."/>
            <person name="Mirbahai L."/>
            <person name="Eastwood N."/>
            <person name="Colbourne J.K."/>
            <person name="Zhou J."/>
            <person name="Mallon E."/>
            <person name="Orsini L."/>
        </authorList>
    </citation>
    <scope>NUCLEOTIDE SEQUENCE [LARGE SCALE GENOMIC DNA]</scope>
    <source>
        <strain evidence="1">LRV0_1</strain>
    </source>
</reference>
<sequence>MGESTNQKASLYKCLFKGCKQKTNKDGTPKYLKIQNDSRGNGKCHYLAHYPNNELKHEEKWKFAVSKITSKDNIGIIHRAPTIQHILKQSYFDNYVLNFIIVDVFPLFVVEKEGFKSLMSGVASPHLKLHGRMFYTTLLEKEYANRKEQLKHALFNCSDAATIILMRGRAEEDHT</sequence>
<evidence type="ECO:0000313" key="1">
    <source>
        <dbReference type="EMBL" id="KAK4007018.1"/>
    </source>
</evidence>
<evidence type="ECO:0000313" key="2">
    <source>
        <dbReference type="Proteomes" id="UP001234178"/>
    </source>
</evidence>
<comment type="caution">
    <text evidence="1">The sequence shown here is derived from an EMBL/GenBank/DDBJ whole genome shotgun (WGS) entry which is preliminary data.</text>
</comment>
<dbReference type="Proteomes" id="UP001234178">
    <property type="component" value="Unassembled WGS sequence"/>
</dbReference>
<protein>
    <submittedName>
        <fullName evidence="1">Uncharacterized protein</fullName>
    </submittedName>
</protein>
<dbReference type="EMBL" id="JAOYFB010000002">
    <property type="protein sequence ID" value="KAK4007018.1"/>
    <property type="molecule type" value="Genomic_DNA"/>
</dbReference>
<gene>
    <name evidence="1" type="ORF">OUZ56_012173</name>
</gene>
<keyword evidence="2" id="KW-1185">Reference proteome</keyword>
<name>A0ABQ9Z291_9CRUS</name>
<organism evidence="1 2">
    <name type="scientific">Daphnia magna</name>
    <dbReference type="NCBI Taxonomy" id="35525"/>
    <lineage>
        <taxon>Eukaryota</taxon>
        <taxon>Metazoa</taxon>
        <taxon>Ecdysozoa</taxon>
        <taxon>Arthropoda</taxon>
        <taxon>Crustacea</taxon>
        <taxon>Branchiopoda</taxon>
        <taxon>Diplostraca</taxon>
        <taxon>Cladocera</taxon>
        <taxon>Anomopoda</taxon>
        <taxon>Daphniidae</taxon>
        <taxon>Daphnia</taxon>
    </lineage>
</organism>